<dbReference type="Proteomes" id="UP000003553">
    <property type="component" value="Unassembled WGS sequence"/>
</dbReference>
<evidence type="ECO:0000313" key="1">
    <source>
        <dbReference type="EMBL" id="EDN80239.1"/>
    </source>
</evidence>
<sequence>MTRRHNQFGTDANRIEEEFPFSAIDWRIGGNRPPVGIDGEA</sequence>
<reference evidence="1" key="2">
    <citation type="submission" date="2015-05" db="EMBL/GenBank/DDBJ databases">
        <title>Draft genome sequence of Actinomyces odontolyticus (ATCC 17982).</title>
        <authorList>
            <person name="Sudarsanam P."/>
            <person name="Ley R."/>
            <person name="Guruge J."/>
            <person name="Turnbaugh P.J."/>
            <person name="Mahowald M."/>
            <person name="Liep D."/>
            <person name="Gordon J."/>
        </authorList>
    </citation>
    <scope>NUCLEOTIDE SEQUENCE</scope>
    <source>
        <strain evidence="1">ATCC 17982</strain>
    </source>
</reference>
<organism evidence="1 2">
    <name type="scientific">Schaalia dentiphila ATCC 17982</name>
    <dbReference type="NCBI Taxonomy" id="411466"/>
    <lineage>
        <taxon>Bacteria</taxon>
        <taxon>Bacillati</taxon>
        <taxon>Actinomycetota</taxon>
        <taxon>Actinomycetes</taxon>
        <taxon>Actinomycetales</taxon>
        <taxon>Actinomycetaceae</taxon>
        <taxon>Schaalia</taxon>
        <taxon>Schaalia dentiphila</taxon>
    </lineage>
</organism>
<name>A7BAL5_9ACTO</name>
<reference evidence="1" key="1">
    <citation type="submission" date="2007-04" db="EMBL/GenBank/DDBJ databases">
        <authorList>
            <person name="Fulton L."/>
            <person name="Clifton S."/>
            <person name="Fulton B."/>
            <person name="Xu J."/>
            <person name="Minx P."/>
            <person name="Pepin K.H."/>
            <person name="Johnson M."/>
            <person name="Thiruvilangam P."/>
            <person name="Bhonagiri V."/>
            <person name="Nash W.E."/>
            <person name="Mardis E.R."/>
            <person name="Wilson R.K."/>
        </authorList>
    </citation>
    <scope>NUCLEOTIDE SEQUENCE [LARGE SCALE GENOMIC DNA]</scope>
    <source>
        <strain evidence="1">ATCC 17982</strain>
    </source>
</reference>
<gene>
    <name evidence="1" type="ORF">ACTODO_00679</name>
</gene>
<dbReference type="HOGENOM" id="CLU_3264511_0_0_11"/>
<dbReference type="EMBL" id="AAYI02000004">
    <property type="protein sequence ID" value="EDN80239.1"/>
    <property type="molecule type" value="Genomic_DNA"/>
</dbReference>
<proteinExistence type="predicted"/>
<protein>
    <submittedName>
        <fullName evidence="1">Uncharacterized protein</fullName>
    </submittedName>
</protein>
<evidence type="ECO:0000313" key="2">
    <source>
        <dbReference type="Proteomes" id="UP000003553"/>
    </source>
</evidence>
<dbReference type="AlphaFoldDB" id="A7BAL5"/>
<keyword evidence="2" id="KW-1185">Reference proteome</keyword>
<accession>A7BAL5</accession>
<comment type="caution">
    <text evidence="1">The sequence shown here is derived from an EMBL/GenBank/DDBJ whole genome shotgun (WGS) entry which is preliminary data.</text>
</comment>